<feature type="region of interest" description="Disordered" evidence="1">
    <location>
        <begin position="102"/>
        <end position="154"/>
    </location>
</feature>
<feature type="domain" description="N-end aminoacyl transferase N-terminal" evidence="2">
    <location>
        <begin position="19"/>
        <end position="89"/>
    </location>
</feature>
<organism evidence="3 4">
    <name type="scientific">Owenia fusiformis</name>
    <name type="common">Polychaete worm</name>
    <dbReference type="NCBI Taxonomy" id="6347"/>
    <lineage>
        <taxon>Eukaryota</taxon>
        <taxon>Metazoa</taxon>
        <taxon>Spiralia</taxon>
        <taxon>Lophotrochozoa</taxon>
        <taxon>Annelida</taxon>
        <taxon>Polychaeta</taxon>
        <taxon>Sedentaria</taxon>
        <taxon>Canalipalpata</taxon>
        <taxon>Sabellida</taxon>
        <taxon>Oweniida</taxon>
        <taxon>Oweniidae</taxon>
        <taxon>Owenia</taxon>
    </lineage>
</organism>
<dbReference type="GO" id="GO:0005737">
    <property type="term" value="C:cytoplasm"/>
    <property type="evidence" value="ECO:0007669"/>
    <property type="project" value="TreeGrafter"/>
</dbReference>
<name>A0A8J1XKE5_OWEFU</name>
<evidence type="ECO:0000256" key="1">
    <source>
        <dbReference type="SAM" id="MobiDB-lite"/>
    </source>
</evidence>
<dbReference type="OrthoDB" id="6282733at2759"/>
<reference evidence="3" key="1">
    <citation type="submission" date="2022-03" db="EMBL/GenBank/DDBJ databases">
        <authorList>
            <person name="Martin C."/>
        </authorList>
    </citation>
    <scope>NUCLEOTIDE SEQUENCE</scope>
</reference>
<dbReference type="Pfam" id="PF04376">
    <property type="entry name" value="ATE_N"/>
    <property type="match status" value="1"/>
</dbReference>
<dbReference type="Proteomes" id="UP000749559">
    <property type="component" value="Unassembled WGS sequence"/>
</dbReference>
<dbReference type="PANTHER" id="PTHR21367:SF1">
    <property type="entry name" value="ARGINYL-TRNA--PROTEIN TRANSFERASE 1"/>
    <property type="match status" value="1"/>
</dbReference>
<dbReference type="InterPro" id="IPR030700">
    <property type="entry name" value="N-end_Aminoacyl_Trfase"/>
</dbReference>
<gene>
    <name evidence="3" type="ORF">OFUS_LOCUS22358</name>
</gene>
<evidence type="ECO:0000313" key="3">
    <source>
        <dbReference type="EMBL" id="CAH1798189.1"/>
    </source>
</evidence>
<evidence type="ECO:0000259" key="2">
    <source>
        <dbReference type="Pfam" id="PF04376"/>
    </source>
</evidence>
<feature type="non-terminal residue" evidence="3">
    <location>
        <position position="154"/>
    </location>
</feature>
<evidence type="ECO:0000313" key="4">
    <source>
        <dbReference type="Proteomes" id="UP000749559"/>
    </source>
</evidence>
<feature type="compositionally biased region" description="Basic and acidic residues" evidence="1">
    <location>
        <begin position="103"/>
        <end position="126"/>
    </location>
</feature>
<dbReference type="EMBL" id="CAIIXF020000011">
    <property type="protein sequence ID" value="CAH1798189.1"/>
    <property type="molecule type" value="Genomic_DNA"/>
</dbReference>
<dbReference type="InterPro" id="IPR007471">
    <property type="entry name" value="N-end_Aminoacyl_Trfase_N"/>
</dbReference>
<comment type="caution">
    <text evidence="3">The sequence shown here is derived from an EMBL/GenBank/DDBJ whole genome shotgun (WGS) entry which is preliminary data.</text>
</comment>
<accession>A0A8J1XKE5</accession>
<dbReference type="PANTHER" id="PTHR21367">
    <property type="entry name" value="ARGININE-TRNA-PROTEIN TRANSFERASE 1"/>
    <property type="match status" value="1"/>
</dbReference>
<feature type="non-terminal residue" evidence="3">
    <location>
        <position position="1"/>
    </location>
</feature>
<sequence>AKMSNRSIVEYFAGHEGYRCGYCGKTDTNYSHGMWAHSMTVQDYQDLIDRGWRRSGKYCYKPTMDITCCPHYTIRCKTLEFSATKSQKKTIKRFNSYLNTGQRRGERITERGSDENSTKATGKEEVQIQLPQASSGDLSLKSDDPKNAGKTLSS</sequence>
<proteinExistence type="predicted"/>
<protein>
    <recommendedName>
        <fullName evidence="2">N-end aminoacyl transferase N-terminal domain-containing protein</fullName>
    </recommendedName>
</protein>
<keyword evidence="4" id="KW-1185">Reference proteome</keyword>
<dbReference type="GO" id="GO:0004057">
    <property type="term" value="F:arginyl-tRNA--protein transferase activity"/>
    <property type="evidence" value="ECO:0007669"/>
    <property type="project" value="InterPro"/>
</dbReference>
<dbReference type="AlphaFoldDB" id="A0A8J1XKE5"/>